<dbReference type="PROSITE" id="PS50943">
    <property type="entry name" value="HTH_CROC1"/>
    <property type="match status" value="1"/>
</dbReference>
<dbReference type="CDD" id="cd00093">
    <property type="entry name" value="HTH_XRE"/>
    <property type="match status" value="1"/>
</dbReference>
<protein>
    <submittedName>
        <fullName evidence="4">Helix-turn-helix protein</fullName>
    </submittedName>
</protein>
<feature type="transmembrane region" description="Helical" evidence="2">
    <location>
        <begin position="147"/>
        <end position="166"/>
    </location>
</feature>
<evidence type="ECO:0000259" key="3">
    <source>
        <dbReference type="PROSITE" id="PS50943"/>
    </source>
</evidence>
<dbReference type="PANTHER" id="PTHR46558:SF15">
    <property type="entry name" value="HELIX-TURN-HELIX DOMAIN PROTEIN"/>
    <property type="match status" value="1"/>
</dbReference>
<feature type="transmembrane region" description="Helical" evidence="2">
    <location>
        <begin position="243"/>
        <end position="260"/>
    </location>
</feature>
<keyword evidence="2" id="KW-1133">Transmembrane helix</keyword>
<evidence type="ECO:0000256" key="1">
    <source>
        <dbReference type="ARBA" id="ARBA00023125"/>
    </source>
</evidence>
<dbReference type="EMBL" id="MCGI01000004">
    <property type="protein sequence ID" value="ODM10256.1"/>
    <property type="molecule type" value="Genomic_DNA"/>
</dbReference>
<dbReference type="SUPFAM" id="SSF47413">
    <property type="entry name" value="lambda repressor-like DNA-binding domains"/>
    <property type="match status" value="1"/>
</dbReference>
<dbReference type="Proteomes" id="UP000095003">
    <property type="component" value="Unassembled WGS sequence"/>
</dbReference>
<dbReference type="PANTHER" id="PTHR46558">
    <property type="entry name" value="TRACRIPTIONAL REGULATORY PROTEIN-RELATED-RELATED"/>
    <property type="match status" value="1"/>
</dbReference>
<dbReference type="InterPro" id="IPR010982">
    <property type="entry name" value="Lambda_DNA-bd_dom_sf"/>
</dbReference>
<feature type="transmembrane region" description="Helical" evidence="2">
    <location>
        <begin position="220"/>
        <end position="237"/>
    </location>
</feature>
<keyword evidence="2" id="KW-0812">Transmembrane</keyword>
<name>A0A1E3AQ50_9FIRM</name>
<feature type="transmembrane region" description="Helical" evidence="2">
    <location>
        <begin position="23"/>
        <end position="44"/>
    </location>
</feature>
<keyword evidence="1" id="KW-0238">DNA-binding</keyword>
<sequence length="266" mass="31188">MQRLWMASNFIARLGMFPFCEHIRSGIFLLILSLFFCPYIITYMHRPKLTYYRHIQIERYIKMEFNEKLQLLRKQYNMTQEQLAEKLYVSRTAVSKWESGKGYPNIESLKSISRLFSVTIDDLLSGEELISLAADENLANINKFYTLIYAILDLMMLVFLFLPLYGQEKEGMIRMVSLFSNPDANALTWTIYFIFPILMAIMGIVQLIASYFSYEKGTRIMRNCSVFLQAFSIIVFTATRQPYATVLLFLFFMIKVILLIKSSKLN</sequence>
<gene>
    <name evidence="4" type="ORF">BEH84_04628</name>
</gene>
<reference evidence="4 5" key="1">
    <citation type="submission" date="2016-07" db="EMBL/GenBank/DDBJ databases">
        <title>Characterization of isolates of Eisenbergiella tayi derived from blood cultures, using whole genome sequencing.</title>
        <authorList>
            <person name="Burdz T."/>
            <person name="Wiebe D."/>
            <person name="Huynh C."/>
            <person name="Bernard K."/>
        </authorList>
    </citation>
    <scope>NUCLEOTIDE SEQUENCE [LARGE SCALE GENOMIC DNA]</scope>
    <source>
        <strain evidence="4 5">NML 120489</strain>
    </source>
</reference>
<dbReference type="InterPro" id="IPR001387">
    <property type="entry name" value="Cro/C1-type_HTH"/>
</dbReference>
<evidence type="ECO:0000313" key="4">
    <source>
        <dbReference type="EMBL" id="ODM10256.1"/>
    </source>
</evidence>
<dbReference type="GO" id="GO:0003677">
    <property type="term" value="F:DNA binding"/>
    <property type="evidence" value="ECO:0007669"/>
    <property type="project" value="UniProtKB-KW"/>
</dbReference>
<organism evidence="4 5">
    <name type="scientific">Eisenbergiella tayi</name>
    <dbReference type="NCBI Taxonomy" id="1432052"/>
    <lineage>
        <taxon>Bacteria</taxon>
        <taxon>Bacillati</taxon>
        <taxon>Bacillota</taxon>
        <taxon>Clostridia</taxon>
        <taxon>Lachnospirales</taxon>
        <taxon>Lachnospiraceae</taxon>
        <taxon>Eisenbergiella</taxon>
    </lineage>
</organism>
<evidence type="ECO:0000313" key="5">
    <source>
        <dbReference type="Proteomes" id="UP000095003"/>
    </source>
</evidence>
<feature type="domain" description="HTH cro/C1-type" evidence="3">
    <location>
        <begin position="69"/>
        <end position="123"/>
    </location>
</feature>
<dbReference type="PATRIC" id="fig|1432052.3.peg.5128"/>
<dbReference type="Pfam" id="PF01381">
    <property type="entry name" value="HTH_3"/>
    <property type="match status" value="1"/>
</dbReference>
<dbReference type="Gene3D" id="1.10.260.40">
    <property type="entry name" value="lambda repressor-like DNA-binding domains"/>
    <property type="match status" value="1"/>
</dbReference>
<accession>A0A1E3AQ50</accession>
<evidence type="ECO:0000256" key="2">
    <source>
        <dbReference type="SAM" id="Phobius"/>
    </source>
</evidence>
<proteinExistence type="predicted"/>
<comment type="caution">
    <text evidence="4">The sequence shown here is derived from an EMBL/GenBank/DDBJ whole genome shotgun (WGS) entry which is preliminary data.</text>
</comment>
<feature type="transmembrane region" description="Helical" evidence="2">
    <location>
        <begin position="186"/>
        <end position="208"/>
    </location>
</feature>
<dbReference type="SMART" id="SM00530">
    <property type="entry name" value="HTH_XRE"/>
    <property type="match status" value="1"/>
</dbReference>
<dbReference type="AlphaFoldDB" id="A0A1E3AQ50"/>
<keyword evidence="2" id="KW-0472">Membrane</keyword>